<dbReference type="AlphaFoldDB" id="A0A4S8R794"/>
<feature type="compositionally biased region" description="Basic and acidic residues" evidence="1">
    <location>
        <begin position="270"/>
        <end position="285"/>
    </location>
</feature>
<gene>
    <name evidence="2" type="ORF">BGAL_0164g00100</name>
</gene>
<dbReference type="OrthoDB" id="3561016at2759"/>
<evidence type="ECO:0000313" key="3">
    <source>
        <dbReference type="Proteomes" id="UP000308671"/>
    </source>
</evidence>
<reference evidence="2 3" key="1">
    <citation type="submission" date="2017-12" db="EMBL/GenBank/DDBJ databases">
        <title>Comparative genomics of Botrytis spp.</title>
        <authorList>
            <person name="Valero-Jimenez C.A."/>
            <person name="Tapia P."/>
            <person name="Veloso J."/>
            <person name="Silva-Moreno E."/>
            <person name="Staats M."/>
            <person name="Valdes J.H."/>
            <person name="Van Kan J.A.L."/>
        </authorList>
    </citation>
    <scope>NUCLEOTIDE SEQUENCE [LARGE SCALE GENOMIC DNA]</scope>
    <source>
        <strain evidence="2 3">MUCL435</strain>
    </source>
</reference>
<name>A0A4S8R794_9HELO</name>
<feature type="compositionally biased region" description="Basic and acidic residues" evidence="1">
    <location>
        <begin position="106"/>
        <end position="117"/>
    </location>
</feature>
<feature type="compositionally biased region" description="Polar residues" evidence="1">
    <location>
        <begin position="202"/>
        <end position="235"/>
    </location>
</feature>
<comment type="caution">
    <text evidence="2">The sequence shown here is derived from an EMBL/GenBank/DDBJ whole genome shotgun (WGS) entry which is preliminary data.</text>
</comment>
<feature type="compositionally biased region" description="Basic and acidic residues" evidence="1">
    <location>
        <begin position="152"/>
        <end position="168"/>
    </location>
</feature>
<dbReference type="EMBL" id="PQXL01000164">
    <property type="protein sequence ID" value="THV50119.1"/>
    <property type="molecule type" value="Genomic_DNA"/>
</dbReference>
<protein>
    <submittedName>
        <fullName evidence="2">Uncharacterized protein</fullName>
    </submittedName>
</protein>
<keyword evidence="3" id="KW-1185">Reference proteome</keyword>
<evidence type="ECO:0000313" key="2">
    <source>
        <dbReference type="EMBL" id="THV50119.1"/>
    </source>
</evidence>
<feature type="region of interest" description="Disordered" evidence="1">
    <location>
        <begin position="94"/>
        <end position="285"/>
    </location>
</feature>
<feature type="compositionally biased region" description="Low complexity" evidence="1">
    <location>
        <begin position="170"/>
        <end position="179"/>
    </location>
</feature>
<dbReference type="Proteomes" id="UP000308671">
    <property type="component" value="Unassembled WGS sequence"/>
</dbReference>
<evidence type="ECO:0000256" key="1">
    <source>
        <dbReference type="SAM" id="MobiDB-lite"/>
    </source>
</evidence>
<organism evidence="2 3">
    <name type="scientific">Botrytis galanthina</name>
    <dbReference type="NCBI Taxonomy" id="278940"/>
    <lineage>
        <taxon>Eukaryota</taxon>
        <taxon>Fungi</taxon>
        <taxon>Dikarya</taxon>
        <taxon>Ascomycota</taxon>
        <taxon>Pezizomycotina</taxon>
        <taxon>Leotiomycetes</taxon>
        <taxon>Helotiales</taxon>
        <taxon>Sclerotiniaceae</taxon>
        <taxon>Botrytis</taxon>
    </lineage>
</organism>
<feature type="compositionally biased region" description="Basic residues" evidence="1">
    <location>
        <begin position="118"/>
        <end position="130"/>
    </location>
</feature>
<sequence length="320" mass="37198">MCLDIFSKFSCTPSHNSEFTLWQTQKCSSAISRSRYQIRDIFCPAADRDTHVDMRTDNEEKSCPGCARAHTEKYNGEIELAREDLRKQREVAKEMQHKRAAGQQEEPAKKYQHEGQRKVARKQGPRKKNAPMRIPPGALKESPSQAVARRYVSRELDMGERYKRREEGCGSQTGQSSQGIDRRYVDPQFDMEEGEIREEGYRSQTKYSSQGRHTSQGRRTSQARHSSQTGQSSPTDLARKIENARRSRSDQTKENQPKRPPPDTQQQRNSENEKENASDKIQRQLEREYNAEVLASMRRRVLESRAQVLEREYNVEETQR</sequence>
<accession>A0A4S8R794</accession>
<feature type="compositionally biased region" description="Basic and acidic residues" evidence="1">
    <location>
        <begin position="237"/>
        <end position="261"/>
    </location>
</feature>
<proteinExistence type="predicted"/>